<protein>
    <submittedName>
        <fullName evidence="1">Uncharacterized protein</fullName>
    </submittedName>
</protein>
<comment type="caution">
    <text evidence="1">The sequence shown here is derived from an EMBL/GenBank/DDBJ whole genome shotgun (WGS) entry which is preliminary data.</text>
</comment>
<evidence type="ECO:0000313" key="1">
    <source>
        <dbReference type="EMBL" id="KAI3951116.1"/>
    </source>
</evidence>
<gene>
    <name evidence="1" type="ORF">MKW98_028520</name>
</gene>
<evidence type="ECO:0000313" key="2">
    <source>
        <dbReference type="Proteomes" id="UP001202328"/>
    </source>
</evidence>
<dbReference type="Proteomes" id="UP001202328">
    <property type="component" value="Unassembled WGS sequence"/>
</dbReference>
<dbReference type="EMBL" id="JAJJMB010002559">
    <property type="protein sequence ID" value="KAI3951116.1"/>
    <property type="molecule type" value="Genomic_DNA"/>
</dbReference>
<accession>A0AAD4XVP3</accession>
<name>A0AAD4XVP3_9MAGN</name>
<proteinExistence type="predicted"/>
<sequence length="169" mass="19872">MMDNFGYHASTRAAGNCHRRQQNHLHSQLQWNVFGRARNTKYKNSDDFQLVLADTEYTQYLKLLERKFLLQSIALLLLRFPSLLLVLEIFVCPRSTGRIKPASYQIIFLEIMMRQASFHLRYLLRFEVANYMGSTIFTALDSKVRWIILHTALDIVRMGEIPSHVFIFT</sequence>
<keyword evidence="2" id="KW-1185">Reference proteome</keyword>
<dbReference type="AlphaFoldDB" id="A0AAD4XVP3"/>
<reference evidence="1" key="1">
    <citation type="submission" date="2022-04" db="EMBL/GenBank/DDBJ databases">
        <title>A functionally conserved STORR gene fusion in Papaver species that diverged 16.8 million years ago.</title>
        <authorList>
            <person name="Catania T."/>
        </authorList>
    </citation>
    <scope>NUCLEOTIDE SEQUENCE</scope>
    <source>
        <strain evidence="1">S-188037</strain>
    </source>
</reference>
<organism evidence="1 2">
    <name type="scientific">Papaver atlanticum</name>
    <dbReference type="NCBI Taxonomy" id="357466"/>
    <lineage>
        <taxon>Eukaryota</taxon>
        <taxon>Viridiplantae</taxon>
        <taxon>Streptophyta</taxon>
        <taxon>Embryophyta</taxon>
        <taxon>Tracheophyta</taxon>
        <taxon>Spermatophyta</taxon>
        <taxon>Magnoliopsida</taxon>
        <taxon>Ranunculales</taxon>
        <taxon>Papaveraceae</taxon>
        <taxon>Papaveroideae</taxon>
        <taxon>Papaver</taxon>
    </lineage>
</organism>